<evidence type="ECO:0000256" key="2">
    <source>
        <dbReference type="SAM" id="Phobius"/>
    </source>
</evidence>
<feature type="transmembrane region" description="Helical" evidence="2">
    <location>
        <begin position="80"/>
        <end position="99"/>
    </location>
</feature>
<name>A0A418VPN1_9PROT</name>
<evidence type="ECO:0000256" key="1">
    <source>
        <dbReference type="SAM" id="MobiDB-lite"/>
    </source>
</evidence>
<proteinExistence type="predicted"/>
<sequence length="106" mass="11970">MTEPTDPKPDSSNGDGNGHNHLAEPVRRRRERREQWAREGERPIGRNLALIGALGWLVVTPLLVSLFIGRWLDRMVGGGIFWTASLIFAGVVLGGWLAWKRIEEER</sequence>
<organism evidence="3 4">
    <name type="scientific">Azospirillum cavernae</name>
    <dbReference type="NCBI Taxonomy" id="2320860"/>
    <lineage>
        <taxon>Bacteria</taxon>
        <taxon>Pseudomonadati</taxon>
        <taxon>Pseudomonadota</taxon>
        <taxon>Alphaproteobacteria</taxon>
        <taxon>Rhodospirillales</taxon>
        <taxon>Azospirillaceae</taxon>
        <taxon>Azospirillum</taxon>
    </lineage>
</organism>
<keyword evidence="2" id="KW-1133">Transmembrane helix</keyword>
<feature type="compositionally biased region" description="Basic and acidic residues" evidence="1">
    <location>
        <begin position="21"/>
        <end position="34"/>
    </location>
</feature>
<dbReference type="Proteomes" id="UP000283458">
    <property type="component" value="Unassembled WGS sequence"/>
</dbReference>
<comment type="caution">
    <text evidence="3">The sequence shown here is derived from an EMBL/GenBank/DDBJ whole genome shotgun (WGS) entry which is preliminary data.</text>
</comment>
<feature type="region of interest" description="Disordered" evidence="1">
    <location>
        <begin position="1"/>
        <end position="34"/>
    </location>
</feature>
<dbReference type="EMBL" id="QYUL01000004">
    <property type="protein sequence ID" value="RJF78225.1"/>
    <property type="molecule type" value="Genomic_DNA"/>
</dbReference>
<feature type="transmembrane region" description="Helical" evidence="2">
    <location>
        <begin position="48"/>
        <end position="68"/>
    </location>
</feature>
<evidence type="ECO:0000313" key="3">
    <source>
        <dbReference type="EMBL" id="RJF78225.1"/>
    </source>
</evidence>
<reference evidence="3 4" key="1">
    <citation type="submission" date="2018-09" db="EMBL/GenBank/DDBJ databases">
        <authorList>
            <person name="Zhu H."/>
        </authorList>
    </citation>
    <scope>NUCLEOTIDE SEQUENCE [LARGE SCALE GENOMIC DNA]</scope>
    <source>
        <strain evidence="3 4">K2W22B-5</strain>
    </source>
</reference>
<keyword evidence="2" id="KW-0472">Membrane</keyword>
<evidence type="ECO:0000313" key="4">
    <source>
        <dbReference type="Proteomes" id="UP000283458"/>
    </source>
</evidence>
<keyword evidence="2" id="KW-0812">Transmembrane</keyword>
<dbReference type="OrthoDB" id="466056at2"/>
<dbReference type="RefSeq" id="WP_119833368.1">
    <property type="nucleotide sequence ID" value="NZ_QYUL01000004.1"/>
</dbReference>
<gene>
    <name evidence="3" type="ORF">D3877_24220</name>
</gene>
<dbReference type="InterPro" id="IPR011744">
    <property type="entry name" value="ATPase_gene1"/>
</dbReference>
<protein>
    <submittedName>
        <fullName evidence="3">AtpZ/AtpI family protein</fullName>
    </submittedName>
</protein>
<dbReference type="NCBIfam" id="TIGR02230">
    <property type="entry name" value="ATPase_gene1"/>
    <property type="match status" value="1"/>
</dbReference>
<accession>A0A418VPN1</accession>
<keyword evidence="4" id="KW-1185">Reference proteome</keyword>
<dbReference type="Pfam" id="PF09527">
    <property type="entry name" value="ATPase_gene1"/>
    <property type="match status" value="1"/>
</dbReference>
<dbReference type="AlphaFoldDB" id="A0A418VPN1"/>
<dbReference type="InterPro" id="IPR032820">
    <property type="entry name" value="ATPase_put"/>
</dbReference>